<feature type="coiled-coil region" evidence="6">
    <location>
        <begin position="20"/>
        <end position="47"/>
    </location>
</feature>
<keyword evidence="3" id="KW-0507">mRNA processing</keyword>
<evidence type="ECO:0000256" key="7">
    <source>
        <dbReference type="SAM" id="MobiDB-lite"/>
    </source>
</evidence>
<organism evidence="8">
    <name type="scientific">Mesocestoides corti</name>
    <name type="common">Flatworm</name>
    <dbReference type="NCBI Taxonomy" id="53468"/>
    <lineage>
        <taxon>Eukaryota</taxon>
        <taxon>Metazoa</taxon>
        <taxon>Spiralia</taxon>
        <taxon>Lophotrochozoa</taxon>
        <taxon>Platyhelminthes</taxon>
        <taxon>Cestoda</taxon>
        <taxon>Eucestoda</taxon>
        <taxon>Cyclophyllidea</taxon>
        <taxon>Mesocestoididae</taxon>
        <taxon>Mesocestoides</taxon>
    </lineage>
</organism>
<keyword evidence="6" id="KW-0175">Coiled coil</keyword>
<proteinExistence type="inferred from homology"/>
<dbReference type="GO" id="GO:0008380">
    <property type="term" value="P:RNA splicing"/>
    <property type="evidence" value="ECO:0007669"/>
    <property type="project" value="UniProtKB-KW"/>
</dbReference>
<dbReference type="GO" id="GO:0006397">
    <property type="term" value="P:mRNA processing"/>
    <property type="evidence" value="ECO:0007669"/>
    <property type="project" value="UniProtKB-KW"/>
</dbReference>
<feature type="compositionally biased region" description="Pro residues" evidence="7">
    <location>
        <begin position="395"/>
        <end position="425"/>
    </location>
</feature>
<evidence type="ECO:0000313" key="8">
    <source>
        <dbReference type="WBParaSite" id="MCU_009158-RA"/>
    </source>
</evidence>
<sequence>MDSSLPVCANGVNERGISKKDILIQRIKQQQNAIKILEERCTHASTRRTALREAVKQRSFESEKLLQALFSRTRRNEKDLKYFLASNTSTRRDRALQELDDSSPSLTATPPPPLPPLPPTFNLSVPPPALPVAPATASTSGRIRGLLSPSTALKRASTNNNIDLCSSASESSLSHVRVDPSIDLILSRFLKSLKSSEAQISTNQAELQRLKFTEDSQNGKRLMSRLRVLEAENEELTKQKESGRPAKVSMLINLRQGFINRMKANHAYVEKLIDEAESEVEVFTSTLLMLQQQLSIAHTTIEVLAVALESSRPGNCLRLFRAAQWPLPDSLAHLADSEEAGEGSNPDQTAPSPSVPPRASVEHDSVSSSSTLQSADPSQSFEESAVAELEAEHPAPAPPSPHSKPEPVSPPTDQPSPPPTPPQHPPQEQSPVVLASNPPQPIPSVFPRDPRLQRHARM</sequence>
<dbReference type="GO" id="GO:0000381">
    <property type="term" value="P:regulation of alternative mRNA splicing, via spliceosome"/>
    <property type="evidence" value="ECO:0007669"/>
    <property type="project" value="InterPro"/>
</dbReference>
<evidence type="ECO:0000256" key="3">
    <source>
        <dbReference type="ARBA" id="ARBA00022664"/>
    </source>
</evidence>
<feature type="region of interest" description="Disordered" evidence="7">
    <location>
        <begin position="93"/>
        <end position="122"/>
    </location>
</feature>
<keyword evidence="5" id="KW-0539">Nucleus</keyword>
<dbReference type="Pfam" id="PF17098">
    <property type="entry name" value="Wtap"/>
    <property type="match status" value="1"/>
</dbReference>
<keyword evidence="4" id="KW-0508">mRNA splicing</keyword>
<comment type="subcellular location">
    <subcellularLocation>
        <location evidence="1">Nucleus</location>
    </subcellularLocation>
</comment>
<feature type="compositionally biased region" description="Polar residues" evidence="7">
    <location>
        <begin position="371"/>
        <end position="382"/>
    </location>
</feature>
<comment type="similarity">
    <text evidence="2">Belongs to the fl(2)d family.</text>
</comment>
<evidence type="ECO:0000256" key="5">
    <source>
        <dbReference type="ARBA" id="ARBA00023242"/>
    </source>
</evidence>
<evidence type="ECO:0000256" key="4">
    <source>
        <dbReference type="ARBA" id="ARBA00023187"/>
    </source>
</evidence>
<dbReference type="GO" id="GO:0016556">
    <property type="term" value="P:mRNA modification"/>
    <property type="evidence" value="ECO:0007669"/>
    <property type="project" value="InterPro"/>
</dbReference>
<dbReference type="GO" id="GO:0005634">
    <property type="term" value="C:nucleus"/>
    <property type="evidence" value="ECO:0007669"/>
    <property type="project" value="UniProtKB-SubCell"/>
</dbReference>
<protein>
    <submittedName>
        <fullName evidence="8">Shootin-1</fullName>
    </submittedName>
</protein>
<dbReference type="PANTHER" id="PTHR15217">
    <property type="entry name" value="WILMS' TUMOR 1-ASSOCIATING PROTEIN"/>
    <property type="match status" value="1"/>
</dbReference>
<feature type="compositionally biased region" description="Pro residues" evidence="7">
    <location>
        <begin position="109"/>
        <end position="122"/>
    </location>
</feature>
<feature type="region of interest" description="Disordered" evidence="7">
    <location>
        <begin position="337"/>
        <end position="458"/>
    </location>
</feature>
<dbReference type="PANTHER" id="PTHR15217:SF0">
    <property type="entry name" value="PRE-MRNA-SPLICING REGULATOR WTAP"/>
    <property type="match status" value="1"/>
</dbReference>
<reference evidence="8" key="1">
    <citation type="submission" date="2019-11" db="UniProtKB">
        <authorList>
            <consortium name="WormBaseParasite"/>
        </authorList>
    </citation>
    <scope>IDENTIFICATION</scope>
</reference>
<accession>A0A5K3FK34</accession>
<feature type="coiled-coil region" evidence="6">
    <location>
        <begin position="219"/>
        <end position="293"/>
    </location>
</feature>
<dbReference type="InterPro" id="IPR033757">
    <property type="entry name" value="WTAP"/>
</dbReference>
<evidence type="ECO:0000256" key="1">
    <source>
        <dbReference type="ARBA" id="ARBA00004123"/>
    </source>
</evidence>
<name>A0A5K3FK34_MESCO</name>
<dbReference type="AlphaFoldDB" id="A0A5K3FK34"/>
<evidence type="ECO:0000256" key="6">
    <source>
        <dbReference type="SAM" id="Coils"/>
    </source>
</evidence>
<dbReference type="WBParaSite" id="MCU_009158-RA">
    <property type="protein sequence ID" value="MCU_009158-RA"/>
    <property type="gene ID" value="MCU_009158"/>
</dbReference>
<evidence type="ECO:0000256" key="2">
    <source>
        <dbReference type="ARBA" id="ARBA00010313"/>
    </source>
</evidence>